<gene>
    <name evidence="2" type="ORF">F8M41_023888</name>
</gene>
<proteinExistence type="predicted"/>
<evidence type="ECO:0000313" key="3">
    <source>
        <dbReference type="Proteomes" id="UP000439903"/>
    </source>
</evidence>
<dbReference type="OrthoDB" id="422187at2759"/>
<protein>
    <submittedName>
        <fullName evidence="2">Nucleotidylyl transferase</fullName>
    </submittedName>
</protein>
<dbReference type="Pfam" id="PF01467">
    <property type="entry name" value="CTP_transf_like"/>
    <property type="match status" value="1"/>
</dbReference>
<evidence type="ECO:0000313" key="2">
    <source>
        <dbReference type="EMBL" id="KAF0479137.1"/>
    </source>
</evidence>
<dbReference type="InterPro" id="IPR051182">
    <property type="entry name" value="Euk_NMN_adenylyltrnsfrase"/>
</dbReference>
<reference evidence="2 3" key="1">
    <citation type="journal article" date="2019" name="Environ. Microbiol.">
        <title>At the nexus of three kingdoms: the genome of the mycorrhizal fungus Gigaspora margarita provides insights into plant, endobacterial and fungal interactions.</title>
        <authorList>
            <person name="Venice F."/>
            <person name="Ghignone S."/>
            <person name="Salvioli di Fossalunga A."/>
            <person name="Amselem J."/>
            <person name="Novero M."/>
            <person name="Xianan X."/>
            <person name="Sedzielewska Toro K."/>
            <person name="Morin E."/>
            <person name="Lipzen A."/>
            <person name="Grigoriev I.V."/>
            <person name="Henrissat B."/>
            <person name="Martin F.M."/>
            <person name="Bonfante P."/>
        </authorList>
    </citation>
    <scope>NUCLEOTIDE SEQUENCE [LARGE SCALE GENOMIC DNA]</scope>
    <source>
        <strain evidence="2 3">BEG34</strain>
    </source>
</reference>
<organism evidence="2 3">
    <name type="scientific">Gigaspora margarita</name>
    <dbReference type="NCBI Taxonomy" id="4874"/>
    <lineage>
        <taxon>Eukaryota</taxon>
        <taxon>Fungi</taxon>
        <taxon>Fungi incertae sedis</taxon>
        <taxon>Mucoromycota</taxon>
        <taxon>Glomeromycotina</taxon>
        <taxon>Glomeromycetes</taxon>
        <taxon>Diversisporales</taxon>
        <taxon>Gigasporaceae</taxon>
        <taxon>Gigaspora</taxon>
    </lineage>
</organism>
<sequence length="272" mass="31666">MDKYTPIANLLRNLSKTLLKPPIVLLISGSFNPVHIKHFQILKTATQAIKEDYEVIACYISPFSQKHVDKTYKQGTIPLQQRIDMIKIAIKEFSEESSNESSSWIDMIDISEWDANLEDDIDCHLLIKTFSEFLNNNNQIKTLLSEKNLNKLKIAYICGSDLITKDKKEKIKNLEDLEDITIIICERYLEEKDKDWEGQCKELGKLYTEKWIENNIILIKQDTENTSNQDKNNIKISSTKIINSLIQNENNWEEMTFLGVTKYIKDKKILKS</sequence>
<comment type="caution">
    <text evidence="2">The sequence shown here is derived from an EMBL/GenBank/DDBJ whole genome shotgun (WGS) entry which is preliminary data.</text>
</comment>
<dbReference type="SUPFAM" id="SSF52374">
    <property type="entry name" value="Nucleotidylyl transferase"/>
    <property type="match status" value="1"/>
</dbReference>
<dbReference type="PANTHER" id="PTHR12039:SF0">
    <property type="entry name" value="NICOTINAMIDE-NUCLEOTIDE ADENYLYLTRANSFERASE"/>
    <property type="match status" value="1"/>
</dbReference>
<dbReference type="GO" id="GO:0000309">
    <property type="term" value="F:nicotinamide-nucleotide adenylyltransferase activity"/>
    <property type="evidence" value="ECO:0007669"/>
    <property type="project" value="TreeGrafter"/>
</dbReference>
<evidence type="ECO:0000259" key="1">
    <source>
        <dbReference type="Pfam" id="PF01467"/>
    </source>
</evidence>
<dbReference type="PANTHER" id="PTHR12039">
    <property type="entry name" value="NICOTINAMIDE MONONUCLEOTIDE ADENYLYLTRANSFERASE"/>
    <property type="match status" value="1"/>
</dbReference>
<dbReference type="Gene3D" id="3.40.50.620">
    <property type="entry name" value="HUPs"/>
    <property type="match status" value="1"/>
</dbReference>
<keyword evidence="3" id="KW-1185">Reference proteome</keyword>
<dbReference type="AlphaFoldDB" id="A0A8H4ACK5"/>
<dbReference type="Proteomes" id="UP000439903">
    <property type="component" value="Unassembled WGS sequence"/>
</dbReference>
<dbReference type="InterPro" id="IPR004821">
    <property type="entry name" value="Cyt_trans-like"/>
</dbReference>
<name>A0A8H4ACK5_GIGMA</name>
<dbReference type="GO" id="GO:0004515">
    <property type="term" value="F:nicotinate-nucleotide adenylyltransferase activity"/>
    <property type="evidence" value="ECO:0007669"/>
    <property type="project" value="TreeGrafter"/>
</dbReference>
<feature type="domain" description="Cytidyltransferase-like" evidence="1">
    <location>
        <begin position="27"/>
        <end position="242"/>
    </location>
</feature>
<accession>A0A8H4ACK5</accession>
<keyword evidence="2" id="KW-0808">Transferase</keyword>
<dbReference type="GO" id="GO:0009435">
    <property type="term" value="P:NAD+ biosynthetic process"/>
    <property type="evidence" value="ECO:0007669"/>
    <property type="project" value="TreeGrafter"/>
</dbReference>
<dbReference type="InterPro" id="IPR014729">
    <property type="entry name" value="Rossmann-like_a/b/a_fold"/>
</dbReference>
<dbReference type="EMBL" id="WTPW01000792">
    <property type="protein sequence ID" value="KAF0479137.1"/>
    <property type="molecule type" value="Genomic_DNA"/>
</dbReference>